<evidence type="ECO:0000256" key="1">
    <source>
        <dbReference type="ARBA" id="ARBA00004123"/>
    </source>
</evidence>
<evidence type="ECO:0000259" key="10">
    <source>
        <dbReference type="SMART" id="SM00438"/>
    </source>
</evidence>
<keyword evidence="3" id="KW-0479">Metal-binding</keyword>
<proteinExistence type="inferred from homology"/>
<organism evidence="11 12">
    <name type="scientific">Xenoophorus captivus</name>
    <dbReference type="NCBI Taxonomy" id="1517983"/>
    <lineage>
        <taxon>Eukaryota</taxon>
        <taxon>Metazoa</taxon>
        <taxon>Chordata</taxon>
        <taxon>Craniata</taxon>
        <taxon>Vertebrata</taxon>
        <taxon>Euteleostomi</taxon>
        <taxon>Actinopterygii</taxon>
        <taxon>Neopterygii</taxon>
        <taxon>Teleostei</taxon>
        <taxon>Neoteleostei</taxon>
        <taxon>Acanthomorphata</taxon>
        <taxon>Ovalentaria</taxon>
        <taxon>Atherinomorphae</taxon>
        <taxon>Cyprinodontiformes</taxon>
        <taxon>Goodeidae</taxon>
        <taxon>Xenoophorus</taxon>
    </lineage>
</organism>
<accession>A0ABV0RJX0</accession>
<comment type="caution">
    <text evidence="11">The sequence shown here is derived from an EMBL/GenBank/DDBJ whole genome shotgun (WGS) entry which is preliminary data.</text>
</comment>
<feature type="non-terminal residue" evidence="11">
    <location>
        <position position="1"/>
    </location>
</feature>
<keyword evidence="8" id="KW-0804">Transcription</keyword>
<reference evidence="11 12" key="1">
    <citation type="submission" date="2021-06" db="EMBL/GenBank/DDBJ databases">
        <authorList>
            <person name="Palmer J.M."/>
        </authorList>
    </citation>
    <scope>NUCLEOTIDE SEQUENCE [LARGE SCALE GENOMIC DNA]</scope>
    <source>
        <strain evidence="11 12">XC_2019</strain>
        <tissue evidence="11">Muscle</tissue>
    </source>
</reference>
<keyword evidence="12" id="KW-1185">Reference proteome</keyword>
<dbReference type="PANTHER" id="PTHR12360:SF12">
    <property type="entry name" value="TRANSCRIPTIONAL REPRESSOR NF-X1"/>
    <property type="match status" value="1"/>
</dbReference>
<evidence type="ECO:0000256" key="6">
    <source>
        <dbReference type="ARBA" id="ARBA00022833"/>
    </source>
</evidence>
<dbReference type="EMBL" id="JAHRIN010050486">
    <property type="protein sequence ID" value="MEQ2208385.1"/>
    <property type="molecule type" value="Genomic_DNA"/>
</dbReference>
<comment type="similarity">
    <text evidence="2">Belongs to the NFX1 family.</text>
</comment>
<sequence>FHNCHSDEKCPPCTYLTQKWCMGKHEQRSNIPCHLQDISCGLTCNKMLPCEMHRCKRLCHRGDCLSEDGCQQPCMLPRPYCGHPCSAPCHRGSSCPRTTCTAKVALQCDCGRRKESVACTEAANSYQRSLLLTVC</sequence>
<keyword evidence="5" id="KW-0863">Zinc-finger</keyword>
<evidence type="ECO:0000256" key="8">
    <source>
        <dbReference type="ARBA" id="ARBA00023163"/>
    </source>
</evidence>
<evidence type="ECO:0000313" key="11">
    <source>
        <dbReference type="EMBL" id="MEQ2208385.1"/>
    </source>
</evidence>
<evidence type="ECO:0000256" key="7">
    <source>
        <dbReference type="ARBA" id="ARBA00023015"/>
    </source>
</evidence>
<dbReference type="PANTHER" id="PTHR12360">
    <property type="entry name" value="NUCLEAR TRANSCRIPTION FACTOR, X-BOX BINDING 1 NFX1"/>
    <property type="match status" value="1"/>
</dbReference>
<keyword evidence="4" id="KW-0677">Repeat</keyword>
<dbReference type="Proteomes" id="UP001434883">
    <property type="component" value="Unassembled WGS sequence"/>
</dbReference>
<dbReference type="InterPro" id="IPR034078">
    <property type="entry name" value="NFX1_fam"/>
</dbReference>
<comment type="subcellular location">
    <subcellularLocation>
        <location evidence="1">Nucleus</location>
    </subcellularLocation>
</comment>
<evidence type="ECO:0000256" key="9">
    <source>
        <dbReference type="ARBA" id="ARBA00023242"/>
    </source>
</evidence>
<evidence type="ECO:0000256" key="3">
    <source>
        <dbReference type="ARBA" id="ARBA00022723"/>
    </source>
</evidence>
<evidence type="ECO:0000313" key="12">
    <source>
        <dbReference type="Proteomes" id="UP001434883"/>
    </source>
</evidence>
<keyword evidence="6" id="KW-0862">Zinc</keyword>
<name>A0ABV0RJX0_9TELE</name>
<dbReference type="SMART" id="SM00438">
    <property type="entry name" value="ZnF_NFX"/>
    <property type="match status" value="2"/>
</dbReference>
<protein>
    <submittedName>
        <fullName evidence="11">Transcriptional repressor NF-X1</fullName>
    </submittedName>
</protein>
<gene>
    <name evidence="11" type="primary">NFX1</name>
    <name evidence="11" type="ORF">XENOCAPTIV_027774</name>
</gene>
<evidence type="ECO:0000256" key="4">
    <source>
        <dbReference type="ARBA" id="ARBA00022737"/>
    </source>
</evidence>
<keyword evidence="9" id="KW-0539">Nucleus</keyword>
<evidence type="ECO:0000256" key="5">
    <source>
        <dbReference type="ARBA" id="ARBA00022771"/>
    </source>
</evidence>
<feature type="domain" description="NF-X1-type" evidence="10">
    <location>
        <begin position="81"/>
        <end position="102"/>
    </location>
</feature>
<feature type="domain" description="NF-X1-type" evidence="10">
    <location>
        <begin position="50"/>
        <end position="76"/>
    </location>
</feature>
<dbReference type="InterPro" id="IPR000967">
    <property type="entry name" value="Znf_NFX1"/>
</dbReference>
<evidence type="ECO:0000256" key="2">
    <source>
        <dbReference type="ARBA" id="ARBA00007269"/>
    </source>
</evidence>
<keyword evidence="7" id="KW-0805">Transcription regulation</keyword>